<dbReference type="PANTHER" id="PTHR10799">
    <property type="entry name" value="SNF2/RAD54 HELICASE FAMILY"/>
    <property type="match status" value="1"/>
</dbReference>
<dbReference type="CDD" id="cd18793">
    <property type="entry name" value="SF2_C_SNF"/>
    <property type="match status" value="1"/>
</dbReference>
<dbReference type="SMART" id="SM00490">
    <property type="entry name" value="HELICc"/>
    <property type="match status" value="1"/>
</dbReference>
<dbReference type="InterPro" id="IPR014001">
    <property type="entry name" value="Helicase_ATP-bd"/>
</dbReference>
<dbReference type="SMART" id="SM00487">
    <property type="entry name" value="DEXDc"/>
    <property type="match status" value="1"/>
</dbReference>
<evidence type="ECO:0000313" key="8">
    <source>
        <dbReference type="Proteomes" id="UP001521116"/>
    </source>
</evidence>
<evidence type="ECO:0000256" key="2">
    <source>
        <dbReference type="ARBA" id="ARBA00022801"/>
    </source>
</evidence>
<dbReference type="InterPro" id="IPR038718">
    <property type="entry name" value="SNF2-like_sf"/>
</dbReference>
<feature type="region of interest" description="Disordered" evidence="4">
    <location>
        <begin position="351"/>
        <end position="423"/>
    </location>
</feature>
<dbReference type="Proteomes" id="UP001521116">
    <property type="component" value="Unassembled WGS sequence"/>
</dbReference>
<comment type="caution">
    <text evidence="7">The sequence shown here is derived from an EMBL/GenBank/DDBJ whole genome shotgun (WGS) entry which is preliminary data.</text>
</comment>
<evidence type="ECO:0000259" key="6">
    <source>
        <dbReference type="PROSITE" id="PS51194"/>
    </source>
</evidence>
<accession>A0ABR3SRH2</accession>
<evidence type="ECO:0000256" key="3">
    <source>
        <dbReference type="ARBA" id="ARBA00022840"/>
    </source>
</evidence>
<dbReference type="InterPro" id="IPR049730">
    <property type="entry name" value="SNF2/RAD54-like_C"/>
</dbReference>
<keyword evidence="1" id="KW-0547">Nucleotide-binding</keyword>
<feature type="compositionally biased region" description="Polar residues" evidence="4">
    <location>
        <begin position="90"/>
        <end position="100"/>
    </location>
</feature>
<organism evidence="7 8">
    <name type="scientific">Neofusicoccum ribis</name>
    <dbReference type="NCBI Taxonomy" id="45134"/>
    <lineage>
        <taxon>Eukaryota</taxon>
        <taxon>Fungi</taxon>
        <taxon>Dikarya</taxon>
        <taxon>Ascomycota</taxon>
        <taxon>Pezizomycotina</taxon>
        <taxon>Dothideomycetes</taxon>
        <taxon>Dothideomycetes incertae sedis</taxon>
        <taxon>Botryosphaeriales</taxon>
        <taxon>Botryosphaeriaceae</taxon>
        <taxon>Neofusicoccum</taxon>
    </lineage>
</organism>
<keyword evidence="3" id="KW-0067">ATP-binding</keyword>
<dbReference type="InterPro" id="IPR027417">
    <property type="entry name" value="P-loop_NTPase"/>
</dbReference>
<dbReference type="Gene3D" id="3.40.50.10810">
    <property type="entry name" value="Tandem AAA-ATPase domain"/>
    <property type="match status" value="1"/>
</dbReference>
<sequence length="1176" mass="131350">MEHDPIVDSPAKRRRTEAGYNSQDDSGDELFAGYEGTIATLPLTHPYNPANPTQSSPYFASTRTGVTQPTQVLDTPIARRTDPNAVVQVAASSPINHTQLPSASPSPPKMSSRPTTVPARVNPRPQPIPTLNSGSFDDEDPPAASSSEDELALSKSDIPQSKFYSKSKPQNSAAPSPFQALMAQYTHTGPQKRSADDMANAYASSSKRPRQVPRQTGPSRAQPIQDMKLADITDFFMKRKVERMASVYPRTPIAILHRAICAKKGNFDDALSYVCELEEAEQAKQQAQQAKSMVDLTGDDDTSPVKPSKPSANRTTKPTSSLAAKRSSANQAVNVQTKSISEKWSSLPLVHEISDDSSTQDQTPVKPRRRLVQGRKSAAALRSPDPSSPQKSAPAARQKKPVTIESDDEESEAEVTDEEVDEEAAQDLADDLLSYINQCSAQDLADLSEKPVEDCEGILAKRPFKSLDAVRRVDLTPAPLTKGGKPRKNHRTTGDKVLDMAENMWAGYTSIDSLVYQIDELGKPIFSDMKRLGFGVKSSGAKSTGELNLLSMEDGKNDSGIGTPSSSAHDDEGDEDDAPRNNVQLLQKPSIMSKDLVLKDYQVIGLNWMNVLWRRRISGILADDMGLGKTCQVIAFLSHLYEMGHKGPHLVVVPGSTLENWLREFATFSPKLKAVPYYAEDKEKIFERTKILDNIKNINVIVTPYDHCIKEKNGDNKFFRKLKPTVCVFDEGHMLRNSSSIRYQSLMRIPAELRLLLTGTPLQNNLQELMSILAFLMPKMFEGHEENLQYIFRKKAKTNEDSHAALLSAQRINRARSMMAPFVLRRKKQQVLGKHLPKKTCRVEYCDMVPKQKEIYDLLLARQLQVLMDRAAGIPNSDNANVTTDLRSAAVHPMLSRNFFHDDMIDQMASDFIKAYPNENRLRSKEAVFERLYWFSDIQICADIERYPRAYEKYQVPDELWFDSGKIHKMIELVQGWSENGDRALIFSQWTRTLDIMEQVFSCRDIKYLRIDGSTPTKDRQDLIDYFYKNEDIPVFMLSTKTGGTGINLTAANKVLIFDEMYNPQEDVQAENRAHRVGQTRDVEVVRLITKDTIEEKIHALGESKLAMDERVAGSGGLGDENDKKAEQAGVRQLEQMMLEDLKATGKLSSADKATSGDVKEEFKGMMEKAGVNLAE</sequence>
<evidence type="ECO:0000256" key="1">
    <source>
        <dbReference type="ARBA" id="ARBA00022741"/>
    </source>
</evidence>
<feature type="compositionally biased region" description="Acidic residues" evidence="4">
    <location>
        <begin position="405"/>
        <end position="423"/>
    </location>
</feature>
<dbReference type="EMBL" id="JAJVDC020000068">
    <property type="protein sequence ID" value="KAL1627712.1"/>
    <property type="molecule type" value="Genomic_DNA"/>
</dbReference>
<feature type="domain" description="Helicase ATP-binding" evidence="5">
    <location>
        <begin position="610"/>
        <end position="779"/>
    </location>
</feature>
<feature type="domain" description="Helicase C-terminal" evidence="6">
    <location>
        <begin position="969"/>
        <end position="1138"/>
    </location>
</feature>
<keyword evidence="8" id="KW-1185">Reference proteome</keyword>
<dbReference type="Pfam" id="PF00271">
    <property type="entry name" value="Helicase_C"/>
    <property type="match status" value="1"/>
</dbReference>
<feature type="compositionally biased region" description="Polar residues" evidence="4">
    <location>
        <begin position="50"/>
        <end position="73"/>
    </location>
</feature>
<dbReference type="Pfam" id="PF00176">
    <property type="entry name" value="SNF2-rel_dom"/>
    <property type="match status" value="1"/>
</dbReference>
<evidence type="ECO:0000259" key="5">
    <source>
        <dbReference type="PROSITE" id="PS51192"/>
    </source>
</evidence>
<dbReference type="InterPro" id="IPR001650">
    <property type="entry name" value="Helicase_C-like"/>
</dbReference>
<feature type="compositionally biased region" description="Polar residues" evidence="4">
    <location>
        <begin position="310"/>
        <end position="336"/>
    </location>
</feature>
<dbReference type="InterPro" id="IPR000330">
    <property type="entry name" value="SNF2_N"/>
</dbReference>
<reference evidence="7 8" key="1">
    <citation type="submission" date="2024-02" db="EMBL/GenBank/DDBJ databases">
        <title>De novo assembly and annotation of 12 fungi associated with fruit tree decline syndrome in Ontario, Canada.</title>
        <authorList>
            <person name="Sulman M."/>
            <person name="Ellouze W."/>
            <person name="Ilyukhin E."/>
        </authorList>
    </citation>
    <scope>NUCLEOTIDE SEQUENCE [LARGE SCALE GENOMIC DNA]</scope>
    <source>
        <strain evidence="7 8">M1-105</strain>
    </source>
</reference>
<dbReference type="PROSITE" id="PS51194">
    <property type="entry name" value="HELICASE_CTER"/>
    <property type="match status" value="1"/>
</dbReference>
<dbReference type="SUPFAM" id="SSF52540">
    <property type="entry name" value="P-loop containing nucleoside triphosphate hydrolases"/>
    <property type="match status" value="2"/>
</dbReference>
<evidence type="ECO:0000313" key="7">
    <source>
        <dbReference type="EMBL" id="KAL1627712.1"/>
    </source>
</evidence>
<keyword evidence="2" id="KW-0378">Hydrolase</keyword>
<name>A0ABR3SRH2_9PEZI</name>
<feature type="region of interest" description="Disordered" evidence="4">
    <location>
        <begin position="187"/>
        <end position="226"/>
    </location>
</feature>
<gene>
    <name evidence="7" type="primary">FUN30</name>
    <name evidence="7" type="ORF">SLS56_006161</name>
</gene>
<proteinExistence type="predicted"/>
<feature type="region of interest" description="Disordered" evidence="4">
    <location>
        <begin position="552"/>
        <end position="580"/>
    </location>
</feature>
<protein>
    <submittedName>
        <fullName evidence="7">DNA-dependent ATPase fun30</fullName>
    </submittedName>
</protein>
<dbReference type="Gene3D" id="3.40.50.300">
    <property type="entry name" value="P-loop containing nucleotide triphosphate hydrolases"/>
    <property type="match status" value="1"/>
</dbReference>
<feature type="region of interest" description="Disordered" evidence="4">
    <location>
        <begin position="286"/>
        <end position="336"/>
    </location>
</feature>
<dbReference type="PROSITE" id="PS51192">
    <property type="entry name" value="HELICASE_ATP_BIND_1"/>
    <property type="match status" value="1"/>
</dbReference>
<feature type="region of interest" description="Disordered" evidence="4">
    <location>
        <begin position="1"/>
        <end position="155"/>
    </location>
</feature>
<evidence type="ECO:0000256" key="4">
    <source>
        <dbReference type="SAM" id="MobiDB-lite"/>
    </source>
</evidence>
<feature type="region of interest" description="Disordered" evidence="4">
    <location>
        <begin position="1113"/>
        <end position="1132"/>
    </location>
</feature>
<feature type="compositionally biased region" description="Acidic residues" evidence="4">
    <location>
        <begin position="136"/>
        <end position="151"/>
    </location>
</feature>